<evidence type="ECO:0000313" key="2">
    <source>
        <dbReference type="EMBL" id="CAB4169911.1"/>
    </source>
</evidence>
<evidence type="ECO:0000313" key="7">
    <source>
        <dbReference type="EMBL" id="CAB4217489.1"/>
    </source>
</evidence>
<dbReference type="EMBL" id="LR797385">
    <property type="protein sequence ID" value="CAB4212848.1"/>
    <property type="molecule type" value="Genomic_DNA"/>
</dbReference>
<feature type="domain" description="DUF6950" evidence="1">
    <location>
        <begin position="4"/>
        <end position="136"/>
    </location>
</feature>
<dbReference type="EMBL" id="LR796936">
    <property type="protein sequence ID" value="CAB4176581.1"/>
    <property type="molecule type" value="Genomic_DNA"/>
</dbReference>
<proteinExistence type="predicted"/>
<evidence type="ECO:0000313" key="4">
    <source>
        <dbReference type="EMBL" id="CAB4183415.1"/>
    </source>
</evidence>
<evidence type="ECO:0000313" key="6">
    <source>
        <dbReference type="EMBL" id="CAB4212848.1"/>
    </source>
</evidence>
<evidence type="ECO:0000313" key="3">
    <source>
        <dbReference type="EMBL" id="CAB4176581.1"/>
    </source>
</evidence>
<organism evidence="4">
    <name type="scientific">uncultured Caudovirales phage</name>
    <dbReference type="NCBI Taxonomy" id="2100421"/>
    <lineage>
        <taxon>Viruses</taxon>
        <taxon>Duplodnaviria</taxon>
        <taxon>Heunggongvirae</taxon>
        <taxon>Uroviricota</taxon>
        <taxon>Caudoviricetes</taxon>
        <taxon>Peduoviridae</taxon>
        <taxon>Maltschvirus</taxon>
        <taxon>Maltschvirus maltsch</taxon>
    </lineage>
</organism>
<evidence type="ECO:0000259" key="1">
    <source>
        <dbReference type="Pfam" id="PF22262"/>
    </source>
</evidence>
<dbReference type="EMBL" id="LR797447">
    <property type="protein sequence ID" value="CAB4217489.1"/>
    <property type="molecule type" value="Genomic_DNA"/>
</dbReference>
<reference evidence="4" key="1">
    <citation type="submission" date="2020-05" db="EMBL/GenBank/DDBJ databases">
        <authorList>
            <person name="Chiriac C."/>
            <person name="Salcher M."/>
            <person name="Ghai R."/>
            <person name="Kavagutti S V."/>
        </authorList>
    </citation>
    <scope>NUCLEOTIDE SEQUENCE</scope>
</reference>
<evidence type="ECO:0000313" key="5">
    <source>
        <dbReference type="EMBL" id="CAB4197473.1"/>
    </source>
</evidence>
<dbReference type="EMBL" id="LR796850">
    <property type="protein sequence ID" value="CAB4169911.1"/>
    <property type="molecule type" value="Genomic_DNA"/>
</dbReference>
<dbReference type="EMBL" id="LR797035">
    <property type="protein sequence ID" value="CAB4183415.1"/>
    <property type="molecule type" value="Genomic_DNA"/>
</dbReference>
<name>A0A6J5QRP3_9CAUD</name>
<sequence length="137" mass="15400">MIKQRKPDWQERLQDAFKNARSFDFQYGTRDCALFCCYCVDAMTGSNTAVQVKDKFKWKNKIDAFRLISARPLLELTTDVLGVPAVAGDCMAGDVMLIKHDNECLLAMHEGHMAVCLSDVGVIQLPLSQALCGWRIQ</sequence>
<gene>
    <name evidence="4" type="ORF">UFOVP1082_39</name>
    <name evidence="5" type="ORF">UFOVP1322_24</name>
    <name evidence="6" type="ORF">UFOVP1434_46</name>
    <name evidence="8" type="ORF">UFOVP1529_36</name>
    <name evidence="7" type="ORF">UFOVP1593_39</name>
    <name evidence="2" type="ORF">UFOVP906_17</name>
    <name evidence="3" type="ORF">UFOVP992_43</name>
</gene>
<dbReference type="InterPro" id="IPR053802">
    <property type="entry name" value="DUF6950"/>
</dbReference>
<dbReference type="Pfam" id="PF22262">
    <property type="entry name" value="DUF6950"/>
    <property type="match status" value="1"/>
</dbReference>
<dbReference type="EMBL" id="LR798371">
    <property type="protein sequence ID" value="CAB5227286.1"/>
    <property type="molecule type" value="Genomic_DNA"/>
</dbReference>
<dbReference type="EMBL" id="LR797256">
    <property type="protein sequence ID" value="CAB4197473.1"/>
    <property type="molecule type" value="Genomic_DNA"/>
</dbReference>
<evidence type="ECO:0000313" key="8">
    <source>
        <dbReference type="EMBL" id="CAB5227286.1"/>
    </source>
</evidence>
<accession>A0A6J5QRP3</accession>
<protein>
    <recommendedName>
        <fullName evidence="1">DUF6950 domain-containing protein</fullName>
    </recommendedName>
</protein>